<keyword evidence="2" id="KW-0659">Purine metabolism</keyword>
<evidence type="ECO:0000256" key="2">
    <source>
        <dbReference type="ARBA" id="ARBA00022631"/>
    </source>
</evidence>
<dbReference type="HOGENOM" id="CLU_135545_0_0_12"/>
<sequence>MKTIKAKQLSKEAFNEYGSFYNLLEPRGHNLGTFYHDHVLFPVAGNKVVGFSALVCAKGEKMVISAAEYHNTTGEMILSLDGDVIVHVAPPSTKPVPELTEAFYVPAGTLVKLNAGVWHLAPFAVNTEVTHLMIALPERTYMNDCVVVEYPLEDQIEVIL</sequence>
<organism evidence="5 6">
    <name type="scientific">Sphaerochaeta pleomorpha (strain ATCC BAA-1885 / DSM 22778 / Grapes)</name>
    <dbReference type="NCBI Taxonomy" id="158190"/>
    <lineage>
        <taxon>Bacteria</taxon>
        <taxon>Pseudomonadati</taxon>
        <taxon>Spirochaetota</taxon>
        <taxon>Spirochaetia</taxon>
        <taxon>Spirochaetales</taxon>
        <taxon>Sphaerochaetaceae</taxon>
        <taxon>Sphaerochaeta</taxon>
    </lineage>
</organism>
<dbReference type="RefSeq" id="WP_014268894.1">
    <property type="nucleotide sequence ID" value="NC_016633.1"/>
</dbReference>
<evidence type="ECO:0000313" key="5">
    <source>
        <dbReference type="EMBL" id="AEV28045.1"/>
    </source>
</evidence>
<reference evidence="5 6" key="1">
    <citation type="submission" date="2011-11" db="EMBL/GenBank/DDBJ databases">
        <title>Complete sequence of Spirochaeta sp. grapes.</title>
        <authorList>
            <consortium name="US DOE Joint Genome Institute"/>
            <person name="Lucas S."/>
            <person name="Han J."/>
            <person name="Lapidus A."/>
            <person name="Cheng J.-F."/>
            <person name="Goodwin L."/>
            <person name="Pitluck S."/>
            <person name="Peters L."/>
            <person name="Ovchinnikova G."/>
            <person name="Munk A.C."/>
            <person name="Detter J.C."/>
            <person name="Han C."/>
            <person name="Tapia R."/>
            <person name="Land M."/>
            <person name="Hauser L."/>
            <person name="Kyrpides N."/>
            <person name="Ivanova N."/>
            <person name="Pagani I."/>
            <person name="Ritalahtilisa K."/>
            <person name="Loeffler F."/>
            <person name="Woyke T."/>
        </authorList>
    </citation>
    <scope>NUCLEOTIDE SEQUENCE [LARGE SCALE GENOMIC DNA]</scope>
    <source>
        <strain evidence="6">ATCC BAA-1885 / DSM 22778 / Grapes</strain>
    </source>
</reference>
<gene>
    <name evidence="5" type="ordered locus">SpiGrapes_0181</name>
</gene>
<keyword evidence="3" id="KW-0456">Lyase</keyword>
<dbReference type="Gene3D" id="2.60.120.480">
    <property type="entry name" value="Ureidoglycolate hydrolase"/>
    <property type="match status" value="1"/>
</dbReference>
<dbReference type="GO" id="GO:0000256">
    <property type="term" value="P:allantoin catabolic process"/>
    <property type="evidence" value="ECO:0007669"/>
    <property type="project" value="InterPro"/>
</dbReference>
<evidence type="ECO:0000256" key="3">
    <source>
        <dbReference type="ARBA" id="ARBA00023239"/>
    </source>
</evidence>
<comment type="subunit">
    <text evidence="1">Homodimer.</text>
</comment>
<dbReference type="EMBL" id="CP003155">
    <property type="protein sequence ID" value="AEV28045.1"/>
    <property type="molecule type" value="Genomic_DNA"/>
</dbReference>
<dbReference type="SUPFAM" id="SSF51182">
    <property type="entry name" value="RmlC-like cupins"/>
    <property type="match status" value="1"/>
</dbReference>
<protein>
    <submittedName>
        <fullName evidence="5">Ureidoglycolate hydrolase</fullName>
    </submittedName>
</protein>
<dbReference type="AlphaFoldDB" id="G8QU75"/>
<dbReference type="InterPro" id="IPR007247">
    <property type="entry name" value="Ureidogly_lyase"/>
</dbReference>
<name>G8QU75_SPHPG</name>
<keyword evidence="6" id="KW-1185">Reference proteome</keyword>
<keyword evidence="5" id="KW-0378">Hydrolase</keyword>
<evidence type="ECO:0000256" key="4">
    <source>
        <dbReference type="ARBA" id="ARBA00047684"/>
    </source>
</evidence>
<dbReference type="OrthoDB" id="1956643at2"/>
<dbReference type="STRING" id="158190.SpiGrapes_0181"/>
<dbReference type="eggNOG" id="COG3194">
    <property type="taxonomic scope" value="Bacteria"/>
</dbReference>
<evidence type="ECO:0000256" key="1">
    <source>
        <dbReference type="ARBA" id="ARBA00011738"/>
    </source>
</evidence>
<dbReference type="InterPro" id="IPR011051">
    <property type="entry name" value="RmlC_Cupin_sf"/>
</dbReference>
<dbReference type="GO" id="GO:0006144">
    <property type="term" value="P:purine nucleobase metabolic process"/>
    <property type="evidence" value="ECO:0007669"/>
    <property type="project" value="UniProtKB-KW"/>
</dbReference>
<dbReference type="KEGG" id="sgp:SpiGrapes_0181"/>
<dbReference type="GO" id="GO:0050385">
    <property type="term" value="F:ureidoglycolate lyase activity"/>
    <property type="evidence" value="ECO:0007669"/>
    <property type="project" value="UniProtKB-EC"/>
</dbReference>
<accession>G8QU75</accession>
<dbReference type="GO" id="GO:0004848">
    <property type="term" value="F:ureidoglycolate hydrolase activity"/>
    <property type="evidence" value="ECO:0007669"/>
    <property type="project" value="InterPro"/>
</dbReference>
<dbReference type="InterPro" id="IPR024060">
    <property type="entry name" value="Ureidoglycolate_lyase_dom_sf"/>
</dbReference>
<dbReference type="Proteomes" id="UP000005632">
    <property type="component" value="Chromosome"/>
</dbReference>
<dbReference type="Pfam" id="PF04115">
    <property type="entry name" value="Ureidogly_lyase"/>
    <property type="match status" value="1"/>
</dbReference>
<proteinExistence type="predicted"/>
<comment type="catalytic activity">
    <reaction evidence="4">
        <text>(S)-ureidoglycolate = urea + glyoxylate</text>
        <dbReference type="Rhea" id="RHEA:11304"/>
        <dbReference type="ChEBI" id="CHEBI:16199"/>
        <dbReference type="ChEBI" id="CHEBI:36655"/>
        <dbReference type="ChEBI" id="CHEBI:57296"/>
        <dbReference type="EC" id="4.3.2.3"/>
    </reaction>
</comment>
<evidence type="ECO:0000313" key="6">
    <source>
        <dbReference type="Proteomes" id="UP000005632"/>
    </source>
</evidence>